<dbReference type="EMBL" id="JBHLTQ010000018">
    <property type="protein sequence ID" value="MFC0605906.1"/>
    <property type="molecule type" value="Genomic_DNA"/>
</dbReference>
<evidence type="ECO:0000256" key="2">
    <source>
        <dbReference type="SAM" id="Phobius"/>
    </source>
</evidence>
<protein>
    <submittedName>
        <fullName evidence="3">Uncharacterized protein</fullName>
    </submittedName>
</protein>
<proteinExistence type="predicted"/>
<dbReference type="Proteomes" id="UP001589832">
    <property type="component" value="Unassembled WGS sequence"/>
</dbReference>
<reference evidence="3 4" key="1">
    <citation type="submission" date="2024-09" db="EMBL/GenBank/DDBJ databases">
        <authorList>
            <person name="Sun Q."/>
            <person name="Mori K."/>
        </authorList>
    </citation>
    <scope>NUCLEOTIDE SEQUENCE [LARGE SCALE GENOMIC DNA]</scope>
    <source>
        <strain evidence="3 4">NCAIM B.02481</strain>
    </source>
</reference>
<feature type="transmembrane region" description="Helical" evidence="2">
    <location>
        <begin position="17"/>
        <end position="34"/>
    </location>
</feature>
<keyword evidence="2" id="KW-0812">Transmembrane</keyword>
<evidence type="ECO:0000313" key="4">
    <source>
        <dbReference type="Proteomes" id="UP001589832"/>
    </source>
</evidence>
<sequence>MTTLLLFWQKRTVLEKLFLIIIVVGVIYASVVTIQKGVYKYRYFKEVEQNYTKARDSIIVLNETIKYLNTKQENRTKNVQKKSTTINDKLKQDETIIDNSNPDDDELNAYISKHENG</sequence>
<name>A0ABV6QEU3_9FLAO</name>
<comment type="caution">
    <text evidence="3">The sequence shown here is derived from an EMBL/GenBank/DDBJ whole genome shotgun (WGS) entry which is preliminary data.</text>
</comment>
<keyword evidence="2" id="KW-0472">Membrane</keyword>
<accession>A0ABV6QEU3</accession>
<gene>
    <name evidence="3" type="ORF">ACFFGA_15195</name>
</gene>
<evidence type="ECO:0000256" key="1">
    <source>
        <dbReference type="SAM" id="MobiDB-lite"/>
    </source>
</evidence>
<keyword evidence="4" id="KW-1185">Reference proteome</keyword>
<keyword evidence="2" id="KW-1133">Transmembrane helix</keyword>
<feature type="region of interest" description="Disordered" evidence="1">
    <location>
        <begin position="93"/>
        <end position="117"/>
    </location>
</feature>
<dbReference type="RefSeq" id="WP_386065326.1">
    <property type="nucleotide sequence ID" value="NZ_JBHLTQ010000018.1"/>
</dbReference>
<evidence type="ECO:0000313" key="3">
    <source>
        <dbReference type="EMBL" id="MFC0605906.1"/>
    </source>
</evidence>
<organism evidence="3 4">
    <name type="scientific">Winogradskyella pulchriflava</name>
    <dbReference type="NCBI Taxonomy" id="1110688"/>
    <lineage>
        <taxon>Bacteria</taxon>
        <taxon>Pseudomonadati</taxon>
        <taxon>Bacteroidota</taxon>
        <taxon>Flavobacteriia</taxon>
        <taxon>Flavobacteriales</taxon>
        <taxon>Flavobacteriaceae</taxon>
        <taxon>Winogradskyella</taxon>
    </lineage>
</organism>